<dbReference type="Gene3D" id="3.40.50.150">
    <property type="entry name" value="Vaccinia Virus protein VP39"/>
    <property type="match status" value="1"/>
</dbReference>
<dbReference type="EMBL" id="CP002199">
    <property type="protein sequence ID" value="ADN17652.1"/>
    <property type="molecule type" value="Genomic_DNA"/>
</dbReference>
<dbReference type="HOGENOM" id="CLU_058422_0_0_3"/>
<keyword evidence="1" id="KW-0614">Plasmid</keyword>
<evidence type="ECO:0008006" key="3">
    <source>
        <dbReference type="Google" id="ProtNLM"/>
    </source>
</evidence>
<dbReference type="KEGG" id="cyj:Cyan7822_5791"/>
<name>E0UL22_GLOV7</name>
<evidence type="ECO:0000313" key="1">
    <source>
        <dbReference type="EMBL" id="ADN17652.1"/>
    </source>
</evidence>
<proteinExistence type="predicted"/>
<dbReference type="RefSeq" id="WP_013334402.1">
    <property type="nucleotide sequence ID" value="NC_014533.1"/>
</dbReference>
<dbReference type="InterPro" id="IPR029063">
    <property type="entry name" value="SAM-dependent_MTases_sf"/>
</dbReference>
<dbReference type="Pfam" id="PF13578">
    <property type="entry name" value="Methyltransf_24"/>
    <property type="match status" value="1"/>
</dbReference>
<geneLocation type="plasmid" evidence="1 2">
    <name>Cy782201</name>
</geneLocation>
<protein>
    <recommendedName>
        <fullName evidence="3">Class I SAM-dependent methyltransferase</fullName>
    </recommendedName>
</protein>
<sequence length="307" mass="35947">MNKIISRLLQRIPYIKELYAKIAHLQNVLEQYQLGWPPGHFYSPIPNLEEIKAREEKIFNNIPRQIAGINLNEDEQINLLKQLSAYYSEQPFQDQKQKHLRYFFDNPNYSYGESIILYSLIRHIQPKKIIEIGSGYSSGVILDTNELFFNNSISCVFIEPYPNLLYSLLKEGDQERIEIVDKNLQDIDPQFFSSLTAGDILLIDSTHVSKVDSDVNHILFDILPSLNPGVYVHFHDICYPFEYPKQWVYQGRAWNEAYILRAFLQYNTSFEIVIFNSFLGYFCLDLLQQYLPLCAKNPGISIWLKKV</sequence>
<accession>E0UL22</accession>
<dbReference type="Proteomes" id="UP000008206">
    <property type="component" value="Plasmid Cy782201"/>
</dbReference>
<dbReference type="SUPFAM" id="SSF53335">
    <property type="entry name" value="S-adenosyl-L-methionine-dependent methyltransferases"/>
    <property type="match status" value="1"/>
</dbReference>
<dbReference type="OrthoDB" id="9795498at2"/>
<keyword evidence="2" id="KW-1185">Reference proteome</keyword>
<reference evidence="2" key="1">
    <citation type="journal article" date="2011" name="MBio">
        <title>Novel metabolic attributes of the genus Cyanothece, comprising a group of unicellular nitrogen-fixing Cyanobacteria.</title>
        <authorList>
            <person name="Bandyopadhyay A."/>
            <person name="Elvitigala T."/>
            <person name="Welsh E."/>
            <person name="Stockel J."/>
            <person name="Liberton M."/>
            <person name="Min H."/>
            <person name="Sherman L.A."/>
            <person name="Pakrasi H.B."/>
        </authorList>
    </citation>
    <scope>NUCLEOTIDE SEQUENCE [LARGE SCALE GENOMIC DNA]</scope>
    <source>
        <strain evidence="2">PCC 7822</strain>
        <plasmid evidence="2">Cy782201</plasmid>
    </source>
</reference>
<gene>
    <name evidence="1" type="ordered locus">Cyan7822_5791</name>
</gene>
<evidence type="ECO:0000313" key="2">
    <source>
        <dbReference type="Proteomes" id="UP000008206"/>
    </source>
</evidence>
<organism evidence="1 2">
    <name type="scientific">Gloeothece verrucosa (strain PCC 7822)</name>
    <name type="common">Cyanothece sp. (strain PCC 7822)</name>
    <dbReference type="NCBI Taxonomy" id="497965"/>
    <lineage>
        <taxon>Bacteria</taxon>
        <taxon>Bacillati</taxon>
        <taxon>Cyanobacteriota</taxon>
        <taxon>Cyanophyceae</taxon>
        <taxon>Oscillatoriophycideae</taxon>
        <taxon>Chroococcales</taxon>
        <taxon>Aphanothecaceae</taxon>
        <taxon>Gloeothece</taxon>
        <taxon>Gloeothece verrucosa</taxon>
    </lineage>
</organism>
<dbReference type="AlphaFoldDB" id="E0UL22"/>